<dbReference type="Proteomes" id="UP000198549">
    <property type="component" value="Chromosome I"/>
</dbReference>
<evidence type="ECO:0000313" key="2">
    <source>
        <dbReference type="Proteomes" id="UP000198549"/>
    </source>
</evidence>
<gene>
    <name evidence="1" type="ORF">SAMN04490202_1382</name>
</gene>
<dbReference type="EMBL" id="LT629709">
    <property type="protein sequence ID" value="SDO60755.1"/>
    <property type="molecule type" value="Genomic_DNA"/>
</dbReference>
<name>A0A1H0KY21_PSERE</name>
<reference evidence="1 2" key="1">
    <citation type="submission" date="2016-10" db="EMBL/GenBank/DDBJ databases">
        <authorList>
            <person name="de Groot N.N."/>
        </authorList>
    </citation>
    <scope>NUCLEOTIDE SEQUENCE [LARGE SCALE GENOMIC DNA]</scope>
    <source>
        <strain evidence="1 2">BS3776</strain>
    </source>
</reference>
<proteinExistence type="predicted"/>
<dbReference type="AlphaFoldDB" id="A0A1H0KY21"/>
<sequence length="104" mass="11830">MHHCIYSQCMNAFIYAQQMHLRIECSKNKGACSFLKAKKNPPMGGFYLTVRWLTGVHAPPEDVTEDHDLLFLHFLEAVVLVRVLIAIEAAQSNPGRQPIKLFHP</sequence>
<organism evidence="1 2">
    <name type="scientific">Pseudomonas reinekei</name>
    <dbReference type="NCBI Taxonomy" id="395598"/>
    <lineage>
        <taxon>Bacteria</taxon>
        <taxon>Pseudomonadati</taxon>
        <taxon>Pseudomonadota</taxon>
        <taxon>Gammaproteobacteria</taxon>
        <taxon>Pseudomonadales</taxon>
        <taxon>Pseudomonadaceae</taxon>
        <taxon>Pseudomonas</taxon>
    </lineage>
</organism>
<evidence type="ECO:0000313" key="1">
    <source>
        <dbReference type="EMBL" id="SDO60755.1"/>
    </source>
</evidence>
<accession>A0A1H0KY21</accession>
<protein>
    <submittedName>
        <fullName evidence="1">Uncharacterized protein</fullName>
    </submittedName>
</protein>